<feature type="chain" id="PRO_5013133529" evidence="8">
    <location>
        <begin position="24"/>
        <end position="550"/>
    </location>
</feature>
<dbReference type="PANTHER" id="PTHR33938:SF15">
    <property type="entry name" value="FERULOYL ESTERASE B-RELATED"/>
    <property type="match status" value="1"/>
</dbReference>
<dbReference type="EMBL" id="FRBW01000002">
    <property type="protein sequence ID" value="SHM12842.1"/>
    <property type="molecule type" value="Genomic_DNA"/>
</dbReference>
<evidence type="ECO:0000256" key="2">
    <source>
        <dbReference type="ARBA" id="ARBA00022487"/>
    </source>
</evidence>
<dbReference type="STRING" id="735517.SAMN05444272_1848"/>
<evidence type="ECO:0000256" key="5">
    <source>
        <dbReference type="ARBA" id="ARBA00022801"/>
    </source>
</evidence>
<comment type="similarity">
    <text evidence="1">Belongs to the tannase family.</text>
</comment>
<keyword evidence="6" id="KW-0106">Calcium</keyword>
<dbReference type="GO" id="GO:0046872">
    <property type="term" value="F:metal ion binding"/>
    <property type="evidence" value="ECO:0007669"/>
    <property type="project" value="UniProtKB-KW"/>
</dbReference>
<evidence type="ECO:0000256" key="4">
    <source>
        <dbReference type="ARBA" id="ARBA00022729"/>
    </source>
</evidence>
<name>A0A1M7G8X9_9HYPH</name>
<evidence type="ECO:0000256" key="1">
    <source>
        <dbReference type="ARBA" id="ARBA00006249"/>
    </source>
</evidence>
<reference evidence="9 10" key="1">
    <citation type="submission" date="2016-11" db="EMBL/GenBank/DDBJ databases">
        <authorList>
            <person name="Jaros S."/>
            <person name="Januszkiewicz K."/>
            <person name="Wedrychowicz H."/>
        </authorList>
    </citation>
    <scope>NUCLEOTIDE SEQUENCE [LARGE SCALE GENOMIC DNA]</scope>
    <source>
        <strain evidence="9 10">DSM 22153</strain>
    </source>
</reference>
<dbReference type="InterPro" id="IPR029058">
    <property type="entry name" value="AB_hydrolase_fold"/>
</dbReference>
<dbReference type="Pfam" id="PF07519">
    <property type="entry name" value="Tannase"/>
    <property type="match status" value="1"/>
</dbReference>
<dbReference type="InterPro" id="IPR011118">
    <property type="entry name" value="Tannase/feruloyl_esterase"/>
</dbReference>
<keyword evidence="2" id="KW-0719">Serine esterase</keyword>
<dbReference type="PANTHER" id="PTHR33938">
    <property type="entry name" value="FERULOYL ESTERASE B-RELATED"/>
    <property type="match status" value="1"/>
</dbReference>
<keyword evidence="7" id="KW-1015">Disulfide bond</keyword>
<evidence type="ECO:0000256" key="8">
    <source>
        <dbReference type="SAM" id="SignalP"/>
    </source>
</evidence>
<evidence type="ECO:0000313" key="9">
    <source>
        <dbReference type="EMBL" id="SHM12842.1"/>
    </source>
</evidence>
<dbReference type="Proteomes" id="UP000186002">
    <property type="component" value="Unassembled WGS sequence"/>
</dbReference>
<proteinExistence type="inferred from homology"/>
<evidence type="ECO:0000313" key="10">
    <source>
        <dbReference type="Proteomes" id="UP000186002"/>
    </source>
</evidence>
<sequence length="550" mass="58203">MDLNKLRGAAVLAALALPGAAHAAGCRDLMANGEHPAGMTLTEAEVLAPDGEIPVEHCLVRGSTGARTGADGKTYAIQFELRLPTKWNGRFVHQFNGGNDGAVKAAVGPLLSGNKADTALSRGYAVVSSDAGHDGKDNPDKGLAGGAAFGFDPEARLAYGYQTVAVLNPLAVELVEKYYGKPIAFSYGVGGSNGGRHGMVAASRMPEAFDGLLVGYPGFNLPKAAIQHALDVQSWASVHEDIAQAFSPDDMTLVAKGILKACDGLDGLEDGVVADQDKCEAAFKLEDLQCKAGANDGCLSEAQVAALQASHNGPKNSKGEQLYSAWGWDPGLGGRNWRTWKLESTVKLWGNKPIIDVMGAGSLAQIFTTPPTKVGGSPEELEAFLLGFDFDTDAPKVFATSGEFGQSAMEFMSPPGADNPKLEAFNKAGHKMLVFHGNADPVFSVLDTVDWYRKLDQNNGGSASDFVRFYRVPGMTHGAGGPSYDDYDFFTKLVTWVEKGEAPEAVPAGVTEENKEGEALRGTRFLYCPYPQVTTYTGGQGTGEDRFSCK</sequence>
<dbReference type="Gene3D" id="3.40.50.1820">
    <property type="entry name" value="alpha/beta hydrolase"/>
    <property type="match status" value="1"/>
</dbReference>
<dbReference type="OrthoDB" id="7197884at2"/>
<gene>
    <name evidence="9" type="ORF">SAMN05444272_1848</name>
</gene>
<feature type="signal peptide" evidence="8">
    <location>
        <begin position="1"/>
        <end position="23"/>
    </location>
</feature>
<keyword evidence="4 8" id="KW-0732">Signal</keyword>
<keyword evidence="3" id="KW-0479">Metal-binding</keyword>
<evidence type="ECO:0000256" key="3">
    <source>
        <dbReference type="ARBA" id="ARBA00022723"/>
    </source>
</evidence>
<accession>A0A1M7G8X9</accession>
<organism evidence="9 10">
    <name type="scientific">Roseibium suaedae</name>
    <dbReference type="NCBI Taxonomy" id="735517"/>
    <lineage>
        <taxon>Bacteria</taxon>
        <taxon>Pseudomonadati</taxon>
        <taxon>Pseudomonadota</taxon>
        <taxon>Alphaproteobacteria</taxon>
        <taxon>Hyphomicrobiales</taxon>
        <taxon>Stappiaceae</taxon>
        <taxon>Roseibium</taxon>
    </lineage>
</organism>
<evidence type="ECO:0000256" key="6">
    <source>
        <dbReference type="ARBA" id="ARBA00022837"/>
    </source>
</evidence>
<dbReference type="AlphaFoldDB" id="A0A1M7G8X9"/>
<keyword evidence="5" id="KW-0378">Hydrolase</keyword>
<dbReference type="SUPFAM" id="SSF53474">
    <property type="entry name" value="alpha/beta-Hydrolases"/>
    <property type="match status" value="1"/>
</dbReference>
<dbReference type="GO" id="GO:0052689">
    <property type="term" value="F:carboxylic ester hydrolase activity"/>
    <property type="evidence" value="ECO:0007669"/>
    <property type="project" value="UniProtKB-KW"/>
</dbReference>
<evidence type="ECO:0000256" key="7">
    <source>
        <dbReference type="ARBA" id="ARBA00023157"/>
    </source>
</evidence>
<protein>
    <submittedName>
        <fullName evidence="9">Feruloyl esterase</fullName>
    </submittedName>
</protein>
<keyword evidence="10" id="KW-1185">Reference proteome</keyword>
<dbReference type="RefSeq" id="WP_073012142.1">
    <property type="nucleotide sequence ID" value="NZ_FRBW01000002.1"/>
</dbReference>